<proteinExistence type="predicted"/>
<accession>A0AA39H2W4</accession>
<organism evidence="2 3">
    <name type="scientific">Steinernema hermaphroditum</name>
    <dbReference type="NCBI Taxonomy" id="289476"/>
    <lineage>
        <taxon>Eukaryota</taxon>
        <taxon>Metazoa</taxon>
        <taxon>Ecdysozoa</taxon>
        <taxon>Nematoda</taxon>
        <taxon>Chromadorea</taxon>
        <taxon>Rhabditida</taxon>
        <taxon>Tylenchina</taxon>
        <taxon>Panagrolaimomorpha</taxon>
        <taxon>Strongyloidoidea</taxon>
        <taxon>Steinernematidae</taxon>
        <taxon>Steinernema</taxon>
    </lineage>
</organism>
<name>A0AA39H2W4_9BILA</name>
<dbReference type="EMBL" id="JAUCMV010000005">
    <property type="protein sequence ID" value="KAK0398228.1"/>
    <property type="molecule type" value="Genomic_DNA"/>
</dbReference>
<dbReference type="AlphaFoldDB" id="A0AA39H2W4"/>
<protein>
    <submittedName>
        <fullName evidence="2">Uncharacterized protein</fullName>
    </submittedName>
</protein>
<keyword evidence="3" id="KW-1185">Reference proteome</keyword>
<evidence type="ECO:0000313" key="2">
    <source>
        <dbReference type="EMBL" id="KAK0398228.1"/>
    </source>
</evidence>
<sequence length="109" mass="12033">MSAVSMSLKSDSKLSRKPCVQSESDAEEYGCEGDVNLDDLDVEVDVFGEGGEEVDFPESELGNSDEDPDHWDVCDEVRFLVSPHISVQVLESCALLRILFFAASTTYIH</sequence>
<evidence type="ECO:0000256" key="1">
    <source>
        <dbReference type="SAM" id="MobiDB-lite"/>
    </source>
</evidence>
<dbReference type="Proteomes" id="UP001175271">
    <property type="component" value="Unassembled WGS sequence"/>
</dbReference>
<reference evidence="2" key="1">
    <citation type="submission" date="2023-06" db="EMBL/GenBank/DDBJ databases">
        <title>Genomic analysis of the entomopathogenic nematode Steinernema hermaphroditum.</title>
        <authorList>
            <person name="Schwarz E.M."/>
            <person name="Heppert J.K."/>
            <person name="Baniya A."/>
            <person name="Schwartz H.T."/>
            <person name="Tan C.-H."/>
            <person name="Antoshechkin I."/>
            <person name="Sternberg P.W."/>
            <person name="Goodrich-Blair H."/>
            <person name="Dillman A.R."/>
        </authorList>
    </citation>
    <scope>NUCLEOTIDE SEQUENCE</scope>
    <source>
        <strain evidence="2">PS9179</strain>
        <tissue evidence="2">Whole animal</tissue>
    </source>
</reference>
<evidence type="ECO:0000313" key="3">
    <source>
        <dbReference type="Proteomes" id="UP001175271"/>
    </source>
</evidence>
<feature type="region of interest" description="Disordered" evidence="1">
    <location>
        <begin position="1"/>
        <end position="21"/>
    </location>
</feature>
<gene>
    <name evidence="2" type="ORF">QR680_002485</name>
</gene>
<comment type="caution">
    <text evidence="2">The sequence shown here is derived from an EMBL/GenBank/DDBJ whole genome shotgun (WGS) entry which is preliminary data.</text>
</comment>